<name>A0A5A7QCV7_STRAF</name>
<evidence type="ECO:0000313" key="2">
    <source>
        <dbReference type="EMBL" id="GER42772.1"/>
    </source>
</evidence>
<evidence type="ECO:0000256" key="1">
    <source>
        <dbReference type="SAM" id="MobiDB-lite"/>
    </source>
</evidence>
<accession>A0A5A7QCV7</accession>
<protein>
    <submittedName>
        <fullName evidence="2">Regulator of chromosome condensation family protein</fullName>
    </submittedName>
</protein>
<comment type="caution">
    <text evidence="2">The sequence shown here is derived from an EMBL/GenBank/DDBJ whole genome shotgun (WGS) entry which is preliminary data.</text>
</comment>
<feature type="region of interest" description="Disordered" evidence="1">
    <location>
        <begin position="46"/>
        <end position="128"/>
    </location>
</feature>
<dbReference type="Proteomes" id="UP000325081">
    <property type="component" value="Unassembled WGS sequence"/>
</dbReference>
<reference evidence="3" key="1">
    <citation type="journal article" date="2019" name="Curr. Biol.">
        <title>Genome Sequence of Striga asiatica Provides Insight into the Evolution of Plant Parasitism.</title>
        <authorList>
            <person name="Yoshida S."/>
            <person name="Kim S."/>
            <person name="Wafula E.K."/>
            <person name="Tanskanen J."/>
            <person name="Kim Y.M."/>
            <person name="Honaas L."/>
            <person name="Yang Z."/>
            <person name="Spallek T."/>
            <person name="Conn C.E."/>
            <person name="Ichihashi Y."/>
            <person name="Cheong K."/>
            <person name="Cui S."/>
            <person name="Der J.P."/>
            <person name="Gundlach H."/>
            <person name="Jiao Y."/>
            <person name="Hori C."/>
            <person name="Ishida J.K."/>
            <person name="Kasahara H."/>
            <person name="Kiba T."/>
            <person name="Kim M.S."/>
            <person name="Koo N."/>
            <person name="Laohavisit A."/>
            <person name="Lee Y.H."/>
            <person name="Lumba S."/>
            <person name="McCourt P."/>
            <person name="Mortimer J.C."/>
            <person name="Mutuku J.M."/>
            <person name="Nomura T."/>
            <person name="Sasaki-Sekimoto Y."/>
            <person name="Seto Y."/>
            <person name="Wang Y."/>
            <person name="Wakatake T."/>
            <person name="Sakakibara H."/>
            <person name="Demura T."/>
            <person name="Yamaguchi S."/>
            <person name="Yoneyama K."/>
            <person name="Manabe R.I."/>
            <person name="Nelson D.C."/>
            <person name="Schulman A.H."/>
            <person name="Timko M.P."/>
            <person name="dePamphilis C.W."/>
            <person name="Choi D."/>
            <person name="Shirasu K."/>
        </authorList>
    </citation>
    <scope>NUCLEOTIDE SEQUENCE [LARGE SCALE GENOMIC DNA]</scope>
    <source>
        <strain evidence="3">cv. UVA1</strain>
    </source>
</reference>
<organism evidence="2 3">
    <name type="scientific">Striga asiatica</name>
    <name type="common">Asiatic witchweed</name>
    <name type="synonym">Buchnera asiatica</name>
    <dbReference type="NCBI Taxonomy" id="4170"/>
    <lineage>
        <taxon>Eukaryota</taxon>
        <taxon>Viridiplantae</taxon>
        <taxon>Streptophyta</taxon>
        <taxon>Embryophyta</taxon>
        <taxon>Tracheophyta</taxon>
        <taxon>Spermatophyta</taxon>
        <taxon>Magnoliopsida</taxon>
        <taxon>eudicotyledons</taxon>
        <taxon>Gunneridae</taxon>
        <taxon>Pentapetalae</taxon>
        <taxon>asterids</taxon>
        <taxon>lamiids</taxon>
        <taxon>Lamiales</taxon>
        <taxon>Orobanchaceae</taxon>
        <taxon>Buchnereae</taxon>
        <taxon>Striga</taxon>
    </lineage>
</organism>
<feature type="compositionally biased region" description="Basic and acidic residues" evidence="1">
    <location>
        <begin position="60"/>
        <end position="73"/>
    </location>
</feature>
<evidence type="ECO:0000313" key="3">
    <source>
        <dbReference type="Proteomes" id="UP000325081"/>
    </source>
</evidence>
<dbReference type="AlphaFoldDB" id="A0A5A7QCV7"/>
<proteinExistence type="predicted"/>
<sequence length="168" mass="18064">MEIVKINKSNFGSDPGGVPGHKLPLRHHNRLVDLDDHPLVVLLQRPHAESRGRVPTIPAADRRRVGDLHHHADVGVPQPEEELLRREPDPQPQPRQQLDPPEAPPPRGSVAAVGAQPDHADLPIPAAAQPLVGFPPPVSSDSSVHGGGDPLHFSILCLFSGGLKLCIF</sequence>
<keyword evidence="3" id="KW-1185">Reference proteome</keyword>
<dbReference type="EMBL" id="BKCP01006449">
    <property type="protein sequence ID" value="GER42772.1"/>
    <property type="molecule type" value="Genomic_DNA"/>
</dbReference>
<gene>
    <name evidence="2" type="ORF">STAS_19576</name>
</gene>